<comment type="similarity">
    <text evidence="3">Belongs to the GRAS family.</text>
</comment>
<comment type="caution">
    <text evidence="3">Lacks conserved residue(s) required for the propagation of feature annotation.</text>
</comment>
<feature type="region of interest" description="Disordered" evidence="4">
    <location>
        <begin position="1"/>
        <end position="22"/>
    </location>
</feature>
<proteinExistence type="inferred from homology"/>
<feature type="region of interest" description="Disordered" evidence="4">
    <location>
        <begin position="100"/>
        <end position="126"/>
    </location>
</feature>
<keyword evidence="6" id="KW-1185">Reference proteome</keyword>
<evidence type="ECO:0000313" key="5">
    <source>
        <dbReference type="EMBL" id="KAF8665929.1"/>
    </source>
</evidence>
<reference evidence="5" key="1">
    <citation type="submission" date="2020-07" db="EMBL/GenBank/DDBJ databases">
        <title>Genome sequence and genetic diversity analysis of an under-domesticated orphan crop, white fonio (Digitaria exilis).</title>
        <authorList>
            <person name="Bennetzen J.L."/>
            <person name="Chen S."/>
            <person name="Ma X."/>
            <person name="Wang X."/>
            <person name="Yssel A.E.J."/>
            <person name="Chaluvadi S.R."/>
            <person name="Johnson M."/>
            <person name="Gangashetty P."/>
            <person name="Hamidou F."/>
            <person name="Sanogo M.D."/>
            <person name="Zwaenepoel A."/>
            <person name="Wallace J."/>
            <person name="Van De Peer Y."/>
            <person name="Van Deynze A."/>
        </authorList>
    </citation>
    <scope>NUCLEOTIDE SEQUENCE</scope>
    <source>
        <tissue evidence="5">Leaves</tissue>
    </source>
</reference>
<evidence type="ECO:0000256" key="2">
    <source>
        <dbReference type="ARBA" id="ARBA00023163"/>
    </source>
</evidence>
<evidence type="ECO:0000256" key="3">
    <source>
        <dbReference type="PROSITE-ProRule" id="PRU01191"/>
    </source>
</evidence>
<feature type="short sequence motif" description="VHIID" evidence="3">
    <location>
        <begin position="289"/>
        <end position="293"/>
    </location>
</feature>
<name>A0A835ANC9_9POAL</name>
<evidence type="ECO:0000256" key="1">
    <source>
        <dbReference type="ARBA" id="ARBA00023015"/>
    </source>
</evidence>
<accession>A0A835ANC9</accession>
<dbReference type="OrthoDB" id="634447at2759"/>
<comment type="caution">
    <text evidence="5">The sequence shown here is derived from an EMBL/GenBank/DDBJ whole genome shotgun (WGS) entry which is preliminary data.</text>
</comment>
<keyword evidence="1" id="KW-0805">Transcription regulation</keyword>
<dbReference type="AlphaFoldDB" id="A0A835ANC9"/>
<dbReference type="EMBL" id="JACEFO010002324">
    <property type="protein sequence ID" value="KAF8665929.1"/>
    <property type="molecule type" value="Genomic_DNA"/>
</dbReference>
<dbReference type="Pfam" id="PF03514">
    <property type="entry name" value="GRAS"/>
    <property type="match status" value="2"/>
</dbReference>
<feature type="compositionally biased region" description="Basic and acidic residues" evidence="4">
    <location>
        <begin position="115"/>
        <end position="125"/>
    </location>
</feature>
<keyword evidence="2" id="KW-0804">Transcription</keyword>
<sequence>MTTTPEEFFAKGLIEQSPPSPPVFLDIPPKPSGSTESQHHIPDNMMLPHISRVLFEDDNIDNKLNDDPALLQAFLKGMEDANRFLPKDNHFRRDNLVNQIVTQSSSHSGTKKKYNKDDHQEEARTSETVMTMKEAEDNSANDILDEKMMQAYQTCIWGMNKLRVTMENKHRKCSGRKTSRDDVVDICTLLIACAEAVVANDHMGACELLNQIKKHASETGDATQRIAQCFTKGLEARLVGARGQISQLLIAKRPSYVDFLYFTACCFNRVAFIFSIMTIMNSMVGKSKLHIVDYAEQVEEIGCWLRKCAHKYGLPPFKFHTVTKKWEDVCIKDLDIDIDEVLVVNELFNFSSLMDESVFFDDPSPRDIVLDNIKKMKPDVFIQSILNCSCGSSFLSQFRETMFYLMALFDILDATIPRESKSRVVLEQFVLGSSAVNAIAVEGVDLVEHPEKYRQWQARNRRVGLRQLPLKSSIIEVIKDEVVKHHHKDFFIGEDGQWLLQGWMGRVLFAHSTWVAEDS</sequence>
<protein>
    <recommendedName>
        <fullName evidence="7">GRAS family transcription factor</fullName>
    </recommendedName>
</protein>
<dbReference type="PANTHER" id="PTHR31636">
    <property type="entry name" value="OSJNBA0084A10.13 PROTEIN-RELATED"/>
    <property type="match status" value="1"/>
</dbReference>
<evidence type="ECO:0000256" key="4">
    <source>
        <dbReference type="SAM" id="MobiDB-lite"/>
    </source>
</evidence>
<organism evidence="5 6">
    <name type="scientific">Digitaria exilis</name>
    <dbReference type="NCBI Taxonomy" id="1010633"/>
    <lineage>
        <taxon>Eukaryota</taxon>
        <taxon>Viridiplantae</taxon>
        <taxon>Streptophyta</taxon>
        <taxon>Embryophyta</taxon>
        <taxon>Tracheophyta</taxon>
        <taxon>Spermatophyta</taxon>
        <taxon>Magnoliopsida</taxon>
        <taxon>Liliopsida</taxon>
        <taxon>Poales</taxon>
        <taxon>Poaceae</taxon>
        <taxon>PACMAD clade</taxon>
        <taxon>Panicoideae</taxon>
        <taxon>Panicodae</taxon>
        <taxon>Paniceae</taxon>
        <taxon>Anthephorinae</taxon>
        <taxon>Digitaria</taxon>
    </lineage>
</organism>
<evidence type="ECO:0000313" key="6">
    <source>
        <dbReference type="Proteomes" id="UP000636709"/>
    </source>
</evidence>
<dbReference type="PROSITE" id="PS50985">
    <property type="entry name" value="GRAS"/>
    <property type="match status" value="1"/>
</dbReference>
<dbReference type="Proteomes" id="UP000636709">
    <property type="component" value="Unassembled WGS sequence"/>
</dbReference>
<evidence type="ECO:0008006" key="7">
    <source>
        <dbReference type="Google" id="ProtNLM"/>
    </source>
</evidence>
<dbReference type="InterPro" id="IPR005202">
    <property type="entry name" value="TF_GRAS"/>
</dbReference>
<feature type="region of interest" description="SAW" evidence="3">
    <location>
        <begin position="440"/>
        <end position="515"/>
    </location>
</feature>
<gene>
    <name evidence="5" type="ORF">HU200_054014</name>
</gene>